<dbReference type="EMBL" id="CAXITT010000021">
    <property type="protein sequence ID" value="CAL1527693.1"/>
    <property type="molecule type" value="Genomic_DNA"/>
</dbReference>
<name>A0AAV2H3D8_LYMST</name>
<evidence type="ECO:0008006" key="5">
    <source>
        <dbReference type="Google" id="ProtNLM"/>
    </source>
</evidence>
<reference evidence="3 4" key="1">
    <citation type="submission" date="2024-04" db="EMBL/GenBank/DDBJ databases">
        <authorList>
            <consortium name="Genoscope - CEA"/>
            <person name="William W."/>
        </authorList>
    </citation>
    <scope>NUCLEOTIDE SEQUENCE [LARGE SCALE GENOMIC DNA]</scope>
</reference>
<evidence type="ECO:0000256" key="1">
    <source>
        <dbReference type="SAM" id="MobiDB-lite"/>
    </source>
</evidence>
<accession>A0AAV2H3D8</accession>
<keyword evidence="2" id="KW-0732">Signal</keyword>
<gene>
    <name evidence="3" type="ORF">GSLYS_00001863001</name>
</gene>
<dbReference type="Proteomes" id="UP001497497">
    <property type="component" value="Unassembled WGS sequence"/>
</dbReference>
<feature type="region of interest" description="Disordered" evidence="1">
    <location>
        <begin position="517"/>
        <end position="547"/>
    </location>
</feature>
<evidence type="ECO:0000313" key="3">
    <source>
        <dbReference type="EMBL" id="CAL1527693.1"/>
    </source>
</evidence>
<comment type="caution">
    <text evidence="3">The sequence shown here is derived from an EMBL/GenBank/DDBJ whole genome shotgun (WGS) entry which is preliminary data.</text>
</comment>
<feature type="compositionally biased region" description="Basic and acidic residues" evidence="1">
    <location>
        <begin position="605"/>
        <end position="629"/>
    </location>
</feature>
<feature type="region of interest" description="Disordered" evidence="1">
    <location>
        <begin position="592"/>
        <end position="629"/>
    </location>
</feature>
<proteinExistence type="predicted"/>
<dbReference type="AlphaFoldDB" id="A0AAV2H3D8"/>
<evidence type="ECO:0000256" key="2">
    <source>
        <dbReference type="SAM" id="SignalP"/>
    </source>
</evidence>
<feature type="signal peptide" evidence="2">
    <location>
        <begin position="1"/>
        <end position="31"/>
    </location>
</feature>
<organism evidence="3 4">
    <name type="scientific">Lymnaea stagnalis</name>
    <name type="common">Great pond snail</name>
    <name type="synonym">Helix stagnalis</name>
    <dbReference type="NCBI Taxonomy" id="6523"/>
    <lineage>
        <taxon>Eukaryota</taxon>
        <taxon>Metazoa</taxon>
        <taxon>Spiralia</taxon>
        <taxon>Lophotrochozoa</taxon>
        <taxon>Mollusca</taxon>
        <taxon>Gastropoda</taxon>
        <taxon>Heterobranchia</taxon>
        <taxon>Euthyneura</taxon>
        <taxon>Panpulmonata</taxon>
        <taxon>Hygrophila</taxon>
        <taxon>Lymnaeoidea</taxon>
        <taxon>Lymnaeidae</taxon>
        <taxon>Lymnaea</taxon>
    </lineage>
</organism>
<protein>
    <recommendedName>
        <fullName evidence="5">CUB domain-containing protein</fullName>
    </recommendedName>
</protein>
<sequence>MVWSQEGKKMFCDNEILWVFFLLFLGTTSLTADSQKGNANICGVDVCAMNKEGLRCPTGSNIHILNVVCSSAVGGCSRSTYDALFPCDGSRHCSASSLKGLLAHICEDPGVTTRGVVVEYSCLPEAWFESKCSWTNFRQLDDDYGILRSPELDFNDDSIKNVCKWNITPRGDQRIKITVLIMGTKNGLPDCEVVLNISFVDCSSKRIKTSTNCKLWRSRDQHLTSCGAVNIESRQLHGVGALGKFVISYQRYKTGDSPELPLGLPCDVSSAGSVTNVPLPSRITQRPSVKLSPAIHNYGPGDGMFDSRDNSYSHVLCKPPPRDRPRSCDESSSLSKFIKFIALKPSCLSLPITGTFDSHRFFCYHRLSKNGGSSGSSSEKTALWHQQDETPLDTFQTNSMAEGSGSLTSETNYPYTVASESDKVVATVHHDAISENEEFNHRLSSGSGISTFLSDKRDNDFRDLINTFQTGSFAVYDDVSTTNTADADFYQMPAHEIYEMSEKDDSSNIYEVIDRDHQNNASNKNRKVLPNSHSSVPNHDIGANDSKPFVDHTTDDCHYSVNNDEYAVVQKSRKPVQEAGLSGHYEPLFDNGEVVDFRPTSGPYEKMRNSNREPSTRWSKGGERWMDDY</sequence>
<evidence type="ECO:0000313" key="4">
    <source>
        <dbReference type="Proteomes" id="UP001497497"/>
    </source>
</evidence>
<keyword evidence="4" id="KW-1185">Reference proteome</keyword>
<feature type="chain" id="PRO_5043483437" description="CUB domain-containing protein" evidence="2">
    <location>
        <begin position="32"/>
        <end position="629"/>
    </location>
</feature>